<reference evidence="2" key="1">
    <citation type="submission" date="2022-03" db="EMBL/GenBank/DDBJ databases">
        <title>Genomic analyses of argali, domestic sheep and their hybrids provide insights into chromosomal evolution, heterosis and genetic basis of agronomic traits.</title>
        <authorList>
            <person name="Li M."/>
        </authorList>
    </citation>
    <scope>NUCLEOTIDE SEQUENCE</scope>
    <source>
        <strain evidence="2">CAU-MHL-2022a</strain>
        <tissue evidence="2">Skin</tissue>
    </source>
</reference>
<protein>
    <submittedName>
        <fullName evidence="2">Uncharacterized protein</fullName>
    </submittedName>
</protein>
<comment type="caution">
    <text evidence="2">The sequence shown here is derived from an EMBL/GenBank/DDBJ whole genome shotgun (WGS) entry which is preliminary data.</text>
</comment>
<organism evidence="2 3">
    <name type="scientific">Ovis ammon polii</name>
    <dbReference type="NCBI Taxonomy" id="230172"/>
    <lineage>
        <taxon>Eukaryota</taxon>
        <taxon>Metazoa</taxon>
        <taxon>Chordata</taxon>
        <taxon>Craniata</taxon>
        <taxon>Vertebrata</taxon>
        <taxon>Euteleostomi</taxon>
        <taxon>Mammalia</taxon>
        <taxon>Eutheria</taxon>
        <taxon>Laurasiatheria</taxon>
        <taxon>Artiodactyla</taxon>
        <taxon>Ruminantia</taxon>
        <taxon>Pecora</taxon>
        <taxon>Bovidae</taxon>
        <taxon>Caprinae</taxon>
        <taxon>Ovis</taxon>
    </lineage>
</organism>
<feature type="region of interest" description="Disordered" evidence="1">
    <location>
        <begin position="138"/>
        <end position="172"/>
    </location>
</feature>
<name>A0AAD4UHG7_OVIAM</name>
<dbReference type="EMBL" id="JAKZEL010000005">
    <property type="protein sequence ID" value="KAI4543844.1"/>
    <property type="molecule type" value="Genomic_DNA"/>
</dbReference>
<evidence type="ECO:0000313" key="2">
    <source>
        <dbReference type="EMBL" id="KAI4543844.1"/>
    </source>
</evidence>
<gene>
    <name evidence="2" type="ORF">MG293_006638</name>
</gene>
<sequence length="172" mass="19030">MGCGSYQERKKDLGGLSQSSIHDASGWSLKNRYRKTGISKTALAPEKPHISRAHTNGFLTDSSRSKTDEQSRGSFSEKTSVIVTMQILYSRSFFQHLLVCEPVAQLSALQATKQDDRGHQLGPMATPAAESCVKRWNNVGKNEREEKEESTDGQLEGAARQHLDTNQTPIPL</sequence>
<accession>A0AAD4UHG7</accession>
<feature type="compositionally biased region" description="Polar residues" evidence="1">
    <location>
        <begin position="53"/>
        <end position="62"/>
    </location>
</feature>
<dbReference type="AlphaFoldDB" id="A0AAD4UHG7"/>
<dbReference type="Proteomes" id="UP001214576">
    <property type="component" value="Unassembled WGS sequence"/>
</dbReference>
<feature type="region of interest" description="Disordered" evidence="1">
    <location>
        <begin position="38"/>
        <end position="76"/>
    </location>
</feature>
<evidence type="ECO:0000313" key="3">
    <source>
        <dbReference type="Proteomes" id="UP001214576"/>
    </source>
</evidence>
<proteinExistence type="predicted"/>
<evidence type="ECO:0000256" key="1">
    <source>
        <dbReference type="SAM" id="MobiDB-lite"/>
    </source>
</evidence>
<keyword evidence="3" id="KW-1185">Reference proteome</keyword>
<feature type="region of interest" description="Disordered" evidence="1">
    <location>
        <begin position="1"/>
        <end position="22"/>
    </location>
</feature>